<sequence length="681" mass="73970">RTNTSLNAPLPSRNLEHRQSKMSLFNLFSKPKVERARGFHESGMTVPIESPQSPPISTAKSKPIIIPNLPNLPPQPTARPVDTVPVRPKTSRLGSMRMRQSTGWDPPPLFQAFPQSIKHAKLHTTAMSPEYMQRNKVHKRQISVLHEKIESGVDQLGNGEAGAIAELKRQEKEKSSHKRLSSASTIFVPELEEKIYVLVTSGYVLQYANEGSSDRLPEKILQLGKDSAAFASDLIPGKHWVLQISQASKEDGTIVRSTPARSLLSKFRLPTSGSRKTANSFLLVLGSAEEMGSWLSSVRKQIESLGGMKFQSDPVSLGTQSPEHTLEKTPSHRFNLQREKERFESESIPASPVVESPTVVISDWRRSILPQKHADTASIASSRRVTMRKSVDVASLATTVISNDQVQLNQLREGSRLSYMSSGTAPTSRGTSPAPPTPSSDAPPKIDVEQARNPASLKSFNLNLTTPTNLRRRSMATLPTTSEHQGLSVKSDMSRQKRHSTYGPTNRANHSEVPISSTMTPVKRPVSVRSTSPTHTVIIGVGPSTPAPTVPLPPIPPQHSPPKAARPQSTLGSLPASQGISSHGRTRQLSSSRPSFRPVPIRPQTSSGGTLPVPKRLSSLGAPSPPPSIPPPRLPSISPGAKCASTPYLVSNEMGKSLRRPTSMQIRSDPAPFLSSSRPNT</sequence>
<feature type="compositionally biased region" description="Polar residues" evidence="1">
    <location>
        <begin position="412"/>
        <end position="423"/>
    </location>
</feature>
<evidence type="ECO:0000256" key="1">
    <source>
        <dbReference type="SAM" id="MobiDB-lite"/>
    </source>
</evidence>
<feature type="non-terminal residue" evidence="3">
    <location>
        <position position="681"/>
    </location>
</feature>
<keyword evidence="4" id="KW-1185">Reference proteome</keyword>
<feature type="compositionally biased region" description="Pro residues" evidence="1">
    <location>
        <begin position="545"/>
        <end position="560"/>
    </location>
</feature>
<feature type="compositionally biased region" description="Polar residues" evidence="1">
    <location>
        <begin position="567"/>
        <end position="594"/>
    </location>
</feature>
<feature type="region of interest" description="Disordered" evidence="1">
    <location>
        <begin position="69"/>
        <end position="101"/>
    </location>
</feature>
<proteinExistence type="predicted"/>
<organism evidence="3 4">
    <name type="scientific">Patellaria atrata CBS 101060</name>
    <dbReference type="NCBI Taxonomy" id="1346257"/>
    <lineage>
        <taxon>Eukaryota</taxon>
        <taxon>Fungi</taxon>
        <taxon>Dikarya</taxon>
        <taxon>Ascomycota</taxon>
        <taxon>Pezizomycotina</taxon>
        <taxon>Dothideomycetes</taxon>
        <taxon>Dothideomycetes incertae sedis</taxon>
        <taxon>Patellariales</taxon>
        <taxon>Patellariaceae</taxon>
        <taxon>Patellaria</taxon>
    </lineage>
</organism>
<feature type="compositionally biased region" description="Polar residues" evidence="1">
    <location>
        <begin position="502"/>
        <end position="520"/>
    </location>
</feature>
<dbReference type="InterPro" id="IPR001849">
    <property type="entry name" value="PH_domain"/>
</dbReference>
<dbReference type="Proteomes" id="UP000799429">
    <property type="component" value="Unassembled WGS sequence"/>
</dbReference>
<feature type="domain" description="PH" evidence="2">
    <location>
        <begin position="267"/>
        <end position="303"/>
    </location>
</feature>
<evidence type="ECO:0000313" key="4">
    <source>
        <dbReference type="Proteomes" id="UP000799429"/>
    </source>
</evidence>
<feature type="region of interest" description="Disordered" evidence="1">
    <location>
        <begin position="412"/>
        <end position="681"/>
    </location>
</feature>
<feature type="compositionally biased region" description="Polar residues" evidence="1">
    <location>
        <begin position="456"/>
        <end position="469"/>
    </location>
</feature>
<name>A0A9P4VUK4_9PEZI</name>
<feature type="compositionally biased region" description="Pro residues" evidence="1">
    <location>
        <begin position="623"/>
        <end position="634"/>
    </location>
</feature>
<gene>
    <name evidence="3" type="ORF">M501DRAFT_920130</name>
</gene>
<dbReference type="AlphaFoldDB" id="A0A9P4VUK4"/>
<accession>A0A9P4VUK4</accession>
<dbReference type="EMBL" id="MU006089">
    <property type="protein sequence ID" value="KAF2842580.1"/>
    <property type="molecule type" value="Genomic_DNA"/>
</dbReference>
<dbReference type="OrthoDB" id="1749473at2759"/>
<feature type="non-terminal residue" evidence="3">
    <location>
        <position position="1"/>
    </location>
</feature>
<comment type="caution">
    <text evidence="3">The sequence shown here is derived from an EMBL/GenBank/DDBJ whole genome shotgun (WGS) entry which is preliminary data.</text>
</comment>
<dbReference type="PROSITE" id="PS50003">
    <property type="entry name" value="PH_DOMAIN"/>
    <property type="match status" value="1"/>
</dbReference>
<protein>
    <recommendedName>
        <fullName evidence="2">PH domain-containing protein</fullName>
    </recommendedName>
</protein>
<evidence type="ECO:0000259" key="2">
    <source>
        <dbReference type="PROSITE" id="PS50003"/>
    </source>
</evidence>
<evidence type="ECO:0000313" key="3">
    <source>
        <dbReference type="EMBL" id="KAF2842580.1"/>
    </source>
</evidence>
<reference evidence="3" key="1">
    <citation type="journal article" date="2020" name="Stud. Mycol.">
        <title>101 Dothideomycetes genomes: a test case for predicting lifestyles and emergence of pathogens.</title>
        <authorList>
            <person name="Haridas S."/>
            <person name="Albert R."/>
            <person name="Binder M."/>
            <person name="Bloem J."/>
            <person name="Labutti K."/>
            <person name="Salamov A."/>
            <person name="Andreopoulos B."/>
            <person name="Baker S."/>
            <person name="Barry K."/>
            <person name="Bills G."/>
            <person name="Bluhm B."/>
            <person name="Cannon C."/>
            <person name="Castanera R."/>
            <person name="Culley D."/>
            <person name="Daum C."/>
            <person name="Ezra D."/>
            <person name="Gonzalez J."/>
            <person name="Henrissat B."/>
            <person name="Kuo A."/>
            <person name="Liang C."/>
            <person name="Lipzen A."/>
            <person name="Lutzoni F."/>
            <person name="Magnuson J."/>
            <person name="Mondo S."/>
            <person name="Nolan M."/>
            <person name="Ohm R."/>
            <person name="Pangilinan J."/>
            <person name="Park H.-J."/>
            <person name="Ramirez L."/>
            <person name="Alfaro M."/>
            <person name="Sun H."/>
            <person name="Tritt A."/>
            <person name="Yoshinaga Y."/>
            <person name="Zwiers L.-H."/>
            <person name="Turgeon B."/>
            <person name="Goodwin S."/>
            <person name="Spatafora J."/>
            <person name="Crous P."/>
            <person name="Grigoriev I."/>
        </authorList>
    </citation>
    <scope>NUCLEOTIDE SEQUENCE</scope>
    <source>
        <strain evidence="3">CBS 101060</strain>
    </source>
</reference>